<keyword evidence="2 6" id="KW-0812">Transmembrane</keyword>
<dbReference type="AlphaFoldDB" id="A0AAD8A4R3"/>
<name>A0AAD8A4R3_DIPPU</name>
<reference evidence="8" key="1">
    <citation type="journal article" date="2023" name="IScience">
        <title>Live-bearing cockroach genome reveals convergent evolutionary mechanisms linked to viviparity in insects and beyond.</title>
        <authorList>
            <person name="Fouks B."/>
            <person name="Harrison M.C."/>
            <person name="Mikhailova A.A."/>
            <person name="Marchal E."/>
            <person name="English S."/>
            <person name="Carruthers M."/>
            <person name="Jennings E.C."/>
            <person name="Chiamaka E.L."/>
            <person name="Frigard R.A."/>
            <person name="Pippel M."/>
            <person name="Attardo G.M."/>
            <person name="Benoit J.B."/>
            <person name="Bornberg-Bauer E."/>
            <person name="Tobe S.S."/>
        </authorList>
    </citation>
    <scope>NUCLEOTIDE SEQUENCE</scope>
    <source>
        <strain evidence="8">Stay&amp;Tobe</strain>
    </source>
</reference>
<evidence type="ECO:0000256" key="3">
    <source>
        <dbReference type="ARBA" id="ARBA00022989"/>
    </source>
</evidence>
<feature type="transmembrane region" description="Helical" evidence="6">
    <location>
        <begin position="238"/>
        <end position="262"/>
    </location>
</feature>
<comment type="similarity">
    <text evidence="5">Belongs to the major facilitator superfamily. Sugar transporter (TC 2.A.1.1) family.</text>
</comment>
<dbReference type="InterPro" id="IPR036259">
    <property type="entry name" value="MFS_trans_sf"/>
</dbReference>
<feature type="transmembrane region" description="Helical" evidence="6">
    <location>
        <begin position="334"/>
        <end position="356"/>
    </location>
</feature>
<feature type="transmembrane region" description="Helical" evidence="6">
    <location>
        <begin position="274"/>
        <end position="296"/>
    </location>
</feature>
<feature type="transmembrane region" description="Helical" evidence="6">
    <location>
        <begin position="121"/>
        <end position="142"/>
    </location>
</feature>
<keyword evidence="4 6" id="KW-0472">Membrane</keyword>
<feature type="transmembrane region" description="Helical" evidence="6">
    <location>
        <begin position="148"/>
        <end position="168"/>
    </location>
</feature>
<dbReference type="GO" id="GO:0022857">
    <property type="term" value="F:transmembrane transporter activity"/>
    <property type="evidence" value="ECO:0007669"/>
    <property type="project" value="InterPro"/>
</dbReference>
<dbReference type="NCBIfam" id="TIGR00879">
    <property type="entry name" value="SP"/>
    <property type="match status" value="1"/>
</dbReference>
<dbReference type="InterPro" id="IPR020846">
    <property type="entry name" value="MFS_dom"/>
</dbReference>
<dbReference type="PROSITE" id="PS50850">
    <property type="entry name" value="MFS"/>
    <property type="match status" value="1"/>
</dbReference>
<keyword evidence="5" id="KW-0813">Transport</keyword>
<evidence type="ECO:0000256" key="6">
    <source>
        <dbReference type="SAM" id="Phobius"/>
    </source>
</evidence>
<feature type="domain" description="Major facilitator superfamily (MFS) profile" evidence="7">
    <location>
        <begin position="1"/>
        <end position="418"/>
    </location>
</feature>
<evidence type="ECO:0000259" key="7">
    <source>
        <dbReference type="PROSITE" id="PS50850"/>
    </source>
</evidence>
<dbReference type="InterPro" id="IPR003663">
    <property type="entry name" value="Sugar/inositol_transpt"/>
</dbReference>
<evidence type="ECO:0000256" key="2">
    <source>
        <dbReference type="ARBA" id="ARBA00022692"/>
    </source>
</evidence>
<feature type="transmembrane region" description="Helical" evidence="6">
    <location>
        <begin position="303"/>
        <end position="322"/>
    </location>
</feature>
<sequence>MAAASITSSGMNLGYSAVALPLMDLDDEDENWFASVASIATSFGCLVAGPTLDALGRRYTIILVNVPFILGFTVLCAVPYDTPLWALFIGRVLTGLGSGMASLPATVYIAEMATSRMRPMLVTWPSIFISIGILLVYLFGYLTSDWRIVAGICLAFPIITGLVEFLFLKESPTWLISRDRIEEAESSLMWVRGVAEMTPELKQEHEAIVTNVTSLGTDNLTFMEKLKLYKNAECWKPLLILNVYFFFMQLSGVYVLIFYAVGIVKSAGVTIDEFLAAVLLGVFQLLAGVVASYVLNRCGRRPMSFFSGILMSITMLGLGVYMEVSEDTSLSWVPLTLIIIFIGAAAAGFNTIPWAMLGEIFPARVRGLSGGVTTCLSYTFSFIAITLYPGGTAGIFFLYGSSAAVATVFLFFFLPETFGKTLDQISEEFRRPGLGHLHFYRSKKSVS</sequence>
<accession>A0AAD8A4R3</accession>
<feature type="transmembrane region" description="Helical" evidence="6">
    <location>
        <begin position="59"/>
        <end position="80"/>
    </location>
</feature>
<dbReference type="GO" id="GO:0016020">
    <property type="term" value="C:membrane"/>
    <property type="evidence" value="ECO:0007669"/>
    <property type="project" value="UniProtKB-SubCell"/>
</dbReference>
<feature type="transmembrane region" description="Helical" evidence="6">
    <location>
        <begin position="32"/>
        <end position="52"/>
    </location>
</feature>
<organism evidence="8 9">
    <name type="scientific">Diploptera punctata</name>
    <name type="common">Pacific beetle cockroach</name>
    <dbReference type="NCBI Taxonomy" id="6984"/>
    <lineage>
        <taxon>Eukaryota</taxon>
        <taxon>Metazoa</taxon>
        <taxon>Ecdysozoa</taxon>
        <taxon>Arthropoda</taxon>
        <taxon>Hexapoda</taxon>
        <taxon>Insecta</taxon>
        <taxon>Pterygota</taxon>
        <taxon>Neoptera</taxon>
        <taxon>Polyneoptera</taxon>
        <taxon>Dictyoptera</taxon>
        <taxon>Blattodea</taxon>
        <taxon>Blaberoidea</taxon>
        <taxon>Blaberidae</taxon>
        <taxon>Diplopterinae</taxon>
        <taxon>Diploptera</taxon>
    </lineage>
</organism>
<keyword evidence="3 6" id="KW-1133">Transmembrane helix</keyword>
<dbReference type="Proteomes" id="UP001233999">
    <property type="component" value="Unassembled WGS sequence"/>
</dbReference>
<evidence type="ECO:0000256" key="5">
    <source>
        <dbReference type="RuleBase" id="RU003346"/>
    </source>
</evidence>
<feature type="transmembrane region" description="Helical" evidence="6">
    <location>
        <begin position="368"/>
        <end position="388"/>
    </location>
</feature>
<reference evidence="8" key="2">
    <citation type="submission" date="2023-05" db="EMBL/GenBank/DDBJ databases">
        <authorList>
            <person name="Fouks B."/>
        </authorList>
    </citation>
    <scope>NUCLEOTIDE SEQUENCE</scope>
    <source>
        <strain evidence="8">Stay&amp;Tobe</strain>
        <tissue evidence="8">Testes</tissue>
    </source>
</reference>
<keyword evidence="9" id="KW-1185">Reference proteome</keyword>
<dbReference type="SUPFAM" id="SSF103473">
    <property type="entry name" value="MFS general substrate transporter"/>
    <property type="match status" value="1"/>
</dbReference>
<dbReference type="PROSITE" id="PS00217">
    <property type="entry name" value="SUGAR_TRANSPORT_2"/>
    <property type="match status" value="1"/>
</dbReference>
<evidence type="ECO:0000313" key="9">
    <source>
        <dbReference type="Proteomes" id="UP001233999"/>
    </source>
</evidence>
<comment type="subcellular location">
    <subcellularLocation>
        <location evidence="1">Membrane</location>
        <topology evidence="1">Multi-pass membrane protein</topology>
    </subcellularLocation>
</comment>
<comment type="caution">
    <text evidence="8">The sequence shown here is derived from an EMBL/GenBank/DDBJ whole genome shotgun (WGS) entry which is preliminary data.</text>
</comment>
<dbReference type="PANTHER" id="PTHR48021">
    <property type="match status" value="1"/>
</dbReference>
<dbReference type="Gene3D" id="1.20.1250.20">
    <property type="entry name" value="MFS general substrate transporter like domains"/>
    <property type="match status" value="1"/>
</dbReference>
<dbReference type="Pfam" id="PF00083">
    <property type="entry name" value="Sugar_tr"/>
    <property type="match status" value="1"/>
</dbReference>
<dbReference type="FunFam" id="1.20.1250.20:FF:000249">
    <property type="entry name" value="facilitated trehalose transporter Tret1"/>
    <property type="match status" value="1"/>
</dbReference>
<evidence type="ECO:0000256" key="4">
    <source>
        <dbReference type="ARBA" id="ARBA00023136"/>
    </source>
</evidence>
<dbReference type="PRINTS" id="PR00171">
    <property type="entry name" value="SUGRTRNSPORT"/>
</dbReference>
<evidence type="ECO:0000256" key="1">
    <source>
        <dbReference type="ARBA" id="ARBA00004141"/>
    </source>
</evidence>
<proteinExistence type="inferred from homology"/>
<feature type="transmembrane region" description="Helical" evidence="6">
    <location>
        <begin position="86"/>
        <end position="109"/>
    </location>
</feature>
<evidence type="ECO:0000313" key="8">
    <source>
        <dbReference type="EMBL" id="KAJ9592464.1"/>
    </source>
</evidence>
<dbReference type="EMBL" id="JASPKZ010003835">
    <property type="protein sequence ID" value="KAJ9592464.1"/>
    <property type="molecule type" value="Genomic_DNA"/>
</dbReference>
<gene>
    <name evidence="8" type="ORF">L9F63_015880</name>
</gene>
<protein>
    <recommendedName>
        <fullName evidence="7">Major facilitator superfamily (MFS) profile domain-containing protein</fullName>
    </recommendedName>
</protein>
<dbReference type="PANTHER" id="PTHR48021:SF1">
    <property type="entry name" value="GH07001P-RELATED"/>
    <property type="match status" value="1"/>
</dbReference>
<dbReference type="InterPro" id="IPR050549">
    <property type="entry name" value="MFS_Trehalose_Transporter"/>
</dbReference>
<dbReference type="InterPro" id="IPR005829">
    <property type="entry name" value="Sugar_transporter_CS"/>
</dbReference>
<dbReference type="InterPro" id="IPR005828">
    <property type="entry name" value="MFS_sugar_transport-like"/>
</dbReference>
<feature type="transmembrane region" description="Helical" evidence="6">
    <location>
        <begin position="394"/>
        <end position="414"/>
    </location>
</feature>